<gene>
    <name evidence="3" type="ORF">EPUS_05992</name>
</gene>
<evidence type="ECO:0000313" key="4">
    <source>
        <dbReference type="Proteomes" id="UP000019373"/>
    </source>
</evidence>
<sequence length="284" mass="30894">MVIAAVGQICSTASLSHNLTQCQTLVRRAAAAGAKALFLPEASDYIASSSSETISLVQSVTSSPFVLGLQHEARTSTLPINVGIHEPADGANKVKNTLIWINEHGTVTSRYQKLHLFDVDIPGGPVLKESNSVEAGRDIVPPIDTPIGKIGMMICFDLRFPEISLRLTRQGAQVLVYPSAFTVPTGKAHWETLLRGRAIENQAFVLAAAQCGRHNGKRVSYGDSIVIGPWGEVIGRSERVEDADAEREGEREPQLLLVDLDLGLVEKARRELPLLRRTDVYPEI</sequence>
<dbReference type="Proteomes" id="UP000019373">
    <property type="component" value="Unassembled WGS sequence"/>
</dbReference>
<dbReference type="PANTHER" id="PTHR23088:SF27">
    <property type="entry name" value="DEAMINATED GLUTATHIONE AMIDASE"/>
    <property type="match status" value="1"/>
</dbReference>
<protein>
    <recommendedName>
        <fullName evidence="2">CN hydrolase domain-containing protein</fullName>
    </recommendedName>
</protein>
<reference evidence="4" key="1">
    <citation type="journal article" date="2014" name="BMC Genomics">
        <title>Genome characteristics reveal the impact of lichenization on lichen-forming fungus Endocarpon pusillum Hedwig (Verrucariales, Ascomycota).</title>
        <authorList>
            <person name="Wang Y.-Y."/>
            <person name="Liu B."/>
            <person name="Zhang X.-Y."/>
            <person name="Zhou Q.-M."/>
            <person name="Zhang T."/>
            <person name="Li H."/>
            <person name="Yu Y.-F."/>
            <person name="Zhang X.-L."/>
            <person name="Hao X.-Y."/>
            <person name="Wang M."/>
            <person name="Wang L."/>
            <person name="Wei J.-C."/>
        </authorList>
    </citation>
    <scope>NUCLEOTIDE SEQUENCE [LARGE SCALE GENOMIC DNA]</scope>
    <source>
        <strain evidence="4">Z07020 / HMAS-L-300199</strain>
    </source>
</reference>
<dbReference type="HOGENOM" id="CLU_030130_1_2_1"/>
<evidence type="ECO:0000313" key="3">
    <source>
        <dbReference type="EMBL" id="ERF71163.1"/>
    </source>
</evidence>
<evidence type="ECO:0000259" key="2">
    <source>
        <dbReference type="PROSITE" id="PS50263"/>
    </source>
</evidence>
<name>U1GGE1_ENDPU</name>
<dbReference type="AlphaFoldDB" id="U1GGE1"/>
<keyword evidence="4" id="KW-1185">Reference proteome</keyword>
<dbReference type="OrthoDB" id="10250282at2759"/>
<accession>U1GGE1</accession>
<dbReference type="GO" id="GO:0110050">
    <property type="term" value="F:deaminated glutathione amidase activity"/>
    <property type="evidence" value="ECO:0007669"/>
    <property type="project" value="EnsemblFungi"/>
</dbReference>
<dbReference type="GO" id="GO:0043605">
    <property type="term" value="P:amide catabolic process"/>
    <property type="evidence" value="ECO:0007669"/>
    <property type="project" value="EnsemblFungi"/>
</dbReference>
<dbReference type="OMA" id="MRVAVCQ"/>
<organism evidence="3 4">
    <name type="scientific">Endocarpon pusillum (strain Z07020 / HMAS-L-300199)</name>
    <name type="common">Lichen-forming fungus</name>
    <dbReference type="NCBI Taxonomy" id="1263415"/>
    <lineage>
        <taxon>Eukaryota</taxon>
        <taxon>Fungi</taxon>
        <taxon>Dikarya</taxon>
        <taxon>Ascomycota</taxon>
        <taxon>Pezizomycotina</taxon>
        <taxon>Eurotiomycetes</taxon>
        <taxon>Chaetothyriomycetidae</taxon>
        <taxon>Verrucariales</taxon>
        <taxon>Verrucariaceae</taxon>
        <taxon>Endocarpon</taxon>
    </lineage>
</organism>
<dbReference type="Gene3D" id="3.60.110.10">
    <property type="entry name" value="Carbon-nitrogen hydrolase"/>
    <property type="match status" value="1"/>
</dbReference>
<dbReference type="CDD" id="cd07572">
    <property type="entry name" value="nit"/>
    <property type="match status" value="1"/>
</dbReference>
<keyword evidence="1" id="KW-0378">Hydrolase</keyword>
<dbReference type="Pfam" id="PF00795">
    <property type="entry name" value="CN_hydrolase"/>
    <property type="match status" value="1"/>
</dbReference>
<feature type="domain" description="CN hydrolase" evidence="2">
    <location>
        <begin position="1"/>
        <end position="262"/>
    </location>
</feature>
<dbReference type="RefSeq" id="XP_007803179.1">
    <property type="nucleotide sequence ID" value="XM_007804988.1"/>
</dbReference>
<evidence type="ECO:0000256" key="1">
    <source>
        <dbReference type="ARBA" id="ARBA00022801"/>
    </source>
</evidence>
<dbReference type="PANTHER" id="PTHR23088">
    <property type="entry name" value="NITRILASE-RELATED"/>
    <property type="match status" value="1"/>
</dbReference>
<dbReference type="InterPro" id="IPR045254">
    <property type="entry name" value="Nit1/2_C-N_Hydrolase"/>
</dbReference>
<dbReference type="EMBL" id="KE721233">
    <property type="protein sequence ID" value="ERF71163.1"/>
    <property type="molecule type" value="Genomic_DNA"/>
</dbReference>
<dbReference type="InterPro" id="IPR003010">
    <property type="entry name" value="C-N_Hydrolase"/>
</dbReference>
<dbReference type="PROSITE" id="PS50263">
    <property type="entry name" value="CN_HYDROLASE"/>
    <property type="match status" value="1"/>
</dbReference>
<dbReference type="SUPFAM" id="SSF56317">
    <property type="entry name" value="Carbon-nitrogen hydrolase"/>
    <property type="match status" value="1"/>
</dbReference>
<dbReference type="eggNOG" id="KOG0807">
    <property type="taxonomic scope" value="Eukaryota"/>
</dbReference>
<dbReference type="GeneID" id="19240939"/>
<dbReference type="InterPro" id="IPR036526">
    <property type="entry name" value="C-N_Hydrolase_sf"/>
</dbReference>
<proteinExistence type="predicted"/>